<dbReference type="GO" id="GO:0016020">
    <property type="term" value="C:membrane"/>
    <property type="evidence" value="ECO:0007669"/>
    <property type="project" value="TreeGrafter"/>
</dbReference>
<feature type="domain" description="AB hydrolase-1" evidence="1">
    <location>
        <begin position="76"/>
        <end position="204"/>
    </location>
</feature>
<dbReference type="SUPFAM" id="SSF53474">
    <property type="entry name" value="alpha/beta-Hydrolases"/>
    <property type="match status" value="1"/>
</dbReference>
<dbReference type="PRINTS" id="PR00111">
    <property type="entry name" value="ABHYDROLASE"/>
</dbReference>
<accession>A0A1S2NEX9</accession>
<dbReference type="Proteomes" id="UP000180246">
    <property type="component" value="Unassembled WGS sequence"/>
</dbReference>
<name>A0A1S2NEX9_9BURK</name>
<dbReference type="Gene3D" id="3.40.50.1820">
    <property type="entry name" value="alpha/beta hydrolase"/>
    <property type="match status" value="1"/>
</dbReference>
<dbReference type="EMBL" id="JRYB01000001">
    <property type="protein sequence ID" value="OIJ43244.1"/>
    <property type="molecule type" value="Genomic_DNA"/>
</dbReference>
<dbReference type="InterPro" id="IPR029058">
    <property type="entry name" value="AB_hydrolase_fold"/>
</dbReference>
<organism evidence="2 3">
    <name type="scientific">Massilia timonae</name>
    <dbReference type="NCBI Taxonomy" id="47229"/>
    <lineage>
        <taxon>Bacteria</taxon>
        <taxon>Pseudomonadati</taxon>
        <taxon>Pseudomonadota</taxon>
        <taxon>Betaproteobacteria</taxon>
        <taxon>Burkholderiales</taxon>
        <taxon>Oxalobacteraceae</taxon>
        <taxon>Telluria group</taxon>
        <taxon>Massilia</taxon>
    </lineage>
</organism>
<comment type="caution">
    <text evidence="2">The sequence shown here is derived from an EMBL/GenBank/DDBJ whole genome shotgun (WGS) entry which is preliminary data.</text>
</comment>
<dbReference type="PANTHER" id="PTHR43798:SF33">
    <property type="entry name" value="HYDROLASE, PUTATIVE (AFU_ORTHOLOGUE AFUA_2G14860)-RELATED"/>
    <property type="match status" value="1"/>
</dbReference>
<dbReference type="AlphaFoldDB" id="A0A1S2NEX9"/>
<protein>
    <submittedName>
        <fullName evidence="2">Alpha/beta hydrolase family protein</fullName>
    </submittedName>
</protein>
<dbReference type="GO" id="GO:0046464">
    <property type="term" value="P:acylglycerol catabolic process"/>
    <property type="evidence" value="ECO:0007669"/>
    <property type="project" value="TreeGrafter"/>
</dbReference>
<proteinExistence type="predicted"/>
<dbReference type="Pfam" id="PF00561">
    <property type="entry name" value="Abhydrolase_1"/>
    <property type="match status" value="1"/>
</dbReference>
<dbReference type="InterPro" id="IPR000073">
    <property type="entry name" value="AB_hydrolase_1"/>
</dbReference>
<dbReference type="GO" id="GO:0047372">
    <property type="term" value="F:monoacylglycerol lipase activity"/>
    <property type="evidence" value="ECO:0007669"/>
    <property type="project" value="TreeGrafter"/>
</dbReference>
<keyword evidence="2" id="KW-0378">Hydrolase</keyword>
<dbReference type="RefSeq" id="WP_005665641.1">
    <property type="nucleotide sequence ID" value="NZ_DAMAFS010000057.1"/>
</dbReference>
<dbReference type="PANTHER" id="PTHR43798">
    <property type="entry name" value="MONOACYLGLYCEROL LIPASE"/>
    <property type="match status" value="1"/>
</dbReference>
<sequence length="341" mass="38209">MPVFTRIARAVAGAGLALALLPAQAFAQAASEPVYGPELEEFTYPEPTQQYRFKSQGVDLQMTYMDVRPVKPNGRTVVLMHGKNFCGATWDGTTKALTQAGYRVVVPDQVGFCKSTKPQHYQYTFQQLADNTRKLLESIGVKKAIVIGHSTGGMLATRYALMYPELTDQLVMINPIGLEDWKNLGVPSLGVDKWYERELKTSAERVREYERTTYYNGQWKPEYEVWVQMLVGMYRGKGKEIVAWNSALIYDMIYTQPVVYEFPLIKVPTFLLMGLKDTTAIGKDAAPAAIRPKLGNYTVLAQKTKEAIPGAKLVTFPEMGHAPQMQDPVKFHKALVDGLVR</sequence>
<reference evidence="2 3" key="1">
    <citation type="submission" date="2014-10" db="EMBL/GenBank/DDBJ databases">
        <authorList>
            <person name="Seo M.-J."/>
            <person name="Seok Y.J."/>
            <person name="Cha I.-T."/>
        </authorList>
    </citation>
    <scope>NUCLEOTIDE SEQUENCE [LARGE SCALE GENOMIC DNA]</scope>
    <source>
        <strain evidence="2 3">NEU</strain>
    </source>
</reference>
<evidence type="ECO:0000259" key="1">
    <source>
        <dbReference type="Pfam" id="PF00561"/>
    </source>
</evidence>
<dbReference type="InterPro" id="IPR050266">
    <property type="entry name" value="AB_hydrolase_sf"/>
</dbReference>
<evidence type="ECO:0000313" key="3">
    <source>
        <dbReference type="Proteomes" id="UP000180246"/>
    </source>
</evidence>
<evidence type="ECO:0000313" key="2">
    <source>
        <dbReference type="EMBL" id="OIJ43244.1"/>
    </source>
</evidence>
<gene>
    <name evidence="2" type="ORF">LO55_2305</name>
</gene>